<proteinExistence type="predicted"/>
<organism evidence="1">
    <name type="scientific">Anguilla anguilla</name>
    <name type="common">European freshwater eel</name>
    <name type="synonym">Muraena anguilla</name>
    <dbReference type="NCBI Taxonomy" id="7936"/>
    <lineage>
        <taxon>Eukaryota</taxon>
        <taxon>Metazoa</taxon>
        <taxon>Chordata</taxon>
        <taxon>Craniata</taxon>
        <taxon>Vertebrata</taxon>
        <taxon>Euteleostomi</taxon>
        <taxon>Actinopterygii</taxon>
        <taxon>Neopterygii</taxon>
        <taxon>Teleostei</taxon>
        <taxon>Anguilliformes</taxon>
        <taxon>Anguillidae</taxon>
        <taxon>Anguilla</taxon>
    </lineage>
</organism>
<evidence type="ECO:0000313" key="1">
    <source>
        <dbReference type="EMBL" id="JAI00442.1"/>
    </source>
</evidence>
<reference evidence="1" key="2">
    <citation type="journal article" date="2015" name="Fish Shellfish Immunol.">
        <title>Early steps in the European eel (Anguilla anguilla)-Vibrio vulnificus interaction in the gills: Role of the RtxA13 toxin.</title>
        <authorList>
            <person name="Callol A."/>
            <person name="Pajuelo D."/>
            <person name="Ebbesson L."/>
            <person name="Teles M."/>
            <person name="MacKenzie S."/>
            <person name="Amaro C."/>
        </authorList>
    </citation>
    <scope>NUCLEOTIDE SEQUENCE</scope>
</reference>
<reference evidence="1" key="1">
    <citation type="submission" date="2014-11" db="EMBL/GenBank/DDBJ databases">
        <authorList>
            <person name="Amaro Gonzalez C."/>
        </authorList>
    </citation>
    <scope>NUCLEOTIDE SEQUENCE</scope>
</reference>
<name>A0A0E9XDC2_ANGAN</name>
<accession>A0A0E9XDC2</accession>
<dbReference type="AlphaFoldDB" id="A0A0E9XDC2"/>
<protein>
    <submittedName>
        <fullName evidence="1">Uncharacterized protein</fullName>
    </submittedName>
</protein>
<dbReference type="EMBL" id="GBXM01008136">
    <property type="protein sequence ID" value="JAI00442.1"/>
    <property type="molecule type" value="Transcribed_RNA"/>
</dbReference>
<sequence length="36" mass="4013">MPISTVNCIPSFFSTAHSHKYLRVIQAHLPGYLAVL</sequence>